<evidence type="ECO:0000313" key="2">
    <source>
        <dbReference type="EMBL" id="RJK94021.1"/>
    </source>
</evidence>
<dbReference type="InterPro" id="IPR014710">
    <property type="entry name" value="RmlC-like_jellyroll"/>
</dbReference>
<dbReference type="SUPFAM" id="SSF51182">
    <property type="entry name" value="RmlC-like cupins"/>
    <property type="match status" value="1"/>
</dbReference>
<evidence type="ECO:0000313" key="3">
    <source>
        <dbReference type="Proteomes" id="UP000285530"/>
    </source>
</evidence>
<feature type="non-terminal residue" evidence="2">
    <location>
        <position position="257"/>
    </location>
</feature>
<proteinExistence type="predicted"/>
<accession>A0A418ZPL2</accession>
<dbReference type="InterPro" id="IPR011051">
    <property type="entry name" value="RmlC_Cupin_sf"/>
</dbReference>
<feature type="domain" description="HTH araC/xylS-type" evidence="1">
    <location>
        <begin position="182"/>
        <end position="257"/>
    </location>
</feature>
<dbReference type="InterPro" id="IPR018060">
    <property type="entry name" value="HTH_AraC"/>
</dbReference>
<dbReference type="Pfam" id="PF07883">
    <property type="entry name" value="Cupin_2"/>
    <property type="match status" value="1"/>
</dbReference>
<dbReference type="PANTHER" id="PTHR11019">
    <property type="entry name" value="HTH-TYPE TRANSCRIPTIONAL REGULATOR NIMR"/>
    <property type="match status" value="1"/>
</dbReference>
<dbReference type="RefSeq" id="WP_119887906.1">
    <property type="nucleotide sequence ID" value="NZ_QZEV01000200.1"/>
</dbReference>
<dbReference type="AlphaFoldDB" id="A0A418ZPL2"/>
<keyword evidence="3" id="KW-1185">Reference proteome</keyword>
<gene>
    <name evidence="2" type="ORF">D3P06_18700</name>
</gene>
<comment type="caution">
    <text evidence="2">The sequence shown here is derived from an EMBL/GenBank/DDBJ whole genome shotgun (WGS) entry which is preliminary data.</text>
</comment>
<dbReference type="Gene3D" id="2.60.120.10">
    <property type="entry name" value="Jelly Rolls"/>
    <property type="match status" value="1"/>
</dbReference>
<dbReference type="GO" id="GO:0003700">
    <property type="term" value="F:DNA-binding transcription factor activity"/>
    <property type="evidence" value="ECO:0007669"/>
    <property type="project" value="InterPro"/>
</dbReference>
<evidence type="ECO:0000259" key="1">
    <source>
        <dbReference type="PROSITE" id="PS01124"/>
    </source>
</evidence>
<dbReference type="InterPro" id="IPR047264">
    <property type="entry name" value="Cupin_HpaA-like_N"/>
</dbReference>
<dbReference type="OrthoDB" id="9814125at2"/>
<dbReference type="PROSITE" id="PS01124">
    <property type="entry name" value="HTH_ARAC_FAMILY_2"/>
    <property type="match status" value="1"/>
</dbReference>
<dbReference type="Gene3D" id="1.10.10.60">
    <property type="entry name" value="Homeodomain-like"/>
    <property type="match status" value="1"/>
</dbReference>
<organism evidence="2 3">
    <name type="scientific">Paracoccus aestuarii</name>
    <dbReference type="NCBI Taxonomy" id="453842"/>
    <lineage>
        <taxon>Bacteria</taxon>
        <taxon>Pseudomonadati</taxon>
        <taxon>Pseudomonadota</taxon>
        <taxon>Alphaproteobacteria</taxon>
        <taxon>Rhodobacterales</taxon>
        <taxon>Paracoccaceae</taxon>
        <taxon>Paracoccus</taxon>
    </lineage>
</organism>
<name>A0A418ZPL2_9RHOB</name>
<dbReference type="InterPro" id="IPR013096">
    <property type="entry name" value="Cupin_2"/>
</dbReference>
<dbReference type="GO" id="GO:0043565">
    <property type="term" value="F:sequence-specific DNA binding"/>
    <property type="evidence" value="ECO:0007669"/>
    <property type="project" value="InterPro"/>
</dbReference>
<dbReference type="PANTHER" id="PTHR11019:SF159">
    <property type="entry name" value="TRANSCRIPTIONAL REGULATOR-RELATED"/>
    <property type="match status" value="1"/>
</dbReference>
<reference evidence="2 3" key="1">
    <citation type="submission" date="2018-09" db="EMBL/GenBank/DDBJ databases">
        <title>Paracoccus onubensis nov. sp. a moderate halophilic bacterium isolated from Gruta de las Maravillas (Aracena, Spain).</title>
        <authorList>
            <person name="Jurado V."/>
            <person name="Gutierrez-Patricio S."/>
            <person name="Gonzalez-Pimentel J.L."/>
            <person name="Laiz L."/>
            <person name="Saiz-Jimenez C."/>
        </authorList>
    </citation>
    <scope>NUCLEOTIDE SEQUENCE [LARGE SCALE GENOMIC DNA]</scope>
    <source>
        <strain evidence="2 3">DSM 19484</strain>
    </source>
</reference>
<protein>
    <submittedName>
        <fullName evidence="2">Cupin domain-containing protein</fullName>
    </submittedName>
</protein>
<sequence length="257" mass="27713">MDAPGIEWYFSRMIPVFSLYGETSAFPDVVHCERVLDRARLHDWVITPHRHPQMSQILRIEGGEAQARADGEAMRLRAGDYLYIPAQVVHGFVFSQGAEGAVLSFPSPVTAGMMPDMAPWLGAVRRGRVGARAGTLMDDLQAVHAGAGTFRAQQLVGLTQVLLASLAEESDAAAPPAGHALTRLESLIAANLGRGWTARDYAAAMNVTTSHLNRIIRAAKGHSLTAHLEAATMAEACRLIAFTRMPVAQIGYRLGFG</sequence>
<dbReference type="EMBL" id="QZEV01000200">
    <property type="protein sequence ID" value="RJK94021.1"/>
    <property type="molecule type" value="Genomic_DNA"/>
</dbReference>
<dbReference type="CDD" id="cd06999">
    <property type="entry name" value="cupin_HpaA-like_N"/>
    <property type="match status" value="1"/>
</dbReference>
<dbReference type="Proteomes" id="UP000285530">
    <property type="component" value="Unassembled WGS sequence"/>
</dbReference>
<dbReference type="Pfam" id="PF12833">
    <property type="entry name" value="HTH_18"/>
    <property type="match status" value="1"/>
</dbReference>
<dbReference type="SMART" id="SM00342">
    <property type="entry name" value="HTH_ARAC"/>
    <property type="match status" value="1"/>
</dbReference>